<sequence>MVLPKGKEHSRMEIITNAENRKSLVKTLSEHFGERAVYLGPPSFAYQIGNITVDRESKVIFEDDSMEDEVRRVLFQNDVAVTEETQETPQEESGSEAEIKIPIGEMTPQGIINLINMMHSKQYLINRAVGRECILITDTLTDTLAEKTFEDAVSAADFIMEQGGCTGVTFKDGNIIFTGFPQTENMMEYCRLASAMVKRASEQKRVNPKQTIEENEKYYMRAWLVSLGFSGSEGKETRAFFLKGLKGHTAFRTPEDAEKWKANRRAERGTTVCSE</sequence>
<proteinExistence type="predicted"/>
<dbReference type="PaxDb" id="411470-RUMGNA_02335"/>
<evidence type="ECO:0000313" key="1">
    <source>
        <dbReference type="EMBL" id="EDN77128.1"/>
    </source>
</evidence>
<evidence type="ECO:0008006" key="3">
    <source>
        <dbReference type="Google" id="ProtNLM"/>
    </source>
</evidence>
<dbReference type="EMBL" id="AAYG02000018">
    <property type="protein sequence ID" value="EDN77128.1"/>
    <property type="molecule type" value="Genomic_DNA"/>
</dbReference>
<dbReference type="AlphaFoldDB" id="A7B451"/>
<dbReference type="Proteomes" id="UP000004410">
    <property type="component" value="Unassembled WGS sequence"/>
</dbReference>
<evidence type="ECO:0000313" key="2">
    <source>
        <dbReference type="Proteomes" id="UP000004410"/>
    </source>
</evidence>
<reference evidence="1 2" key="1">
    <citation type="submission" date="2007-04" db="EMBL/GenBank/DDBJ databases">
        <authorList>
            <person name="Fulton L."/>
            <person name="Clifton S."/>
            <person name="Fulton B."/>
            <person name="Xu J."/>
            <person name="Minx P."/>
            <person name="Pepin K.H."/>
            <person name="Johnson M."/>
            <person name="Thiruvilangam P."/>
            <person name="Bhonagiri V."/>
            <person name="Nash W.E."/>
            <person name="Mardis E.R."/>
            <person name="Wilson R.K."/>
        </authorList>
    </citation>
    <scope>NUCLEOTIDE SEQUENCE [LARGE SCALE GENOMIC DNA]</scope>
    <source>
        <strain evidence="1 2">ATCC 29149</strain>
    </source>
</reference>
<protein>
    <recommendedName>
        <fullName evidence="3">Virulence protein</fullName>
    </recommendedName>
</protein>
<comment type="caution">
    <text evidence="1">The sequence shown here is derived from an EMBL/GenBank/DDBJ whole genome shotgun (WGS) entry which is preliminary data.</text>
</comment>
<name>A7B451_MEDG7</name>
<gene>
    <name evidence="1" type="ORF">RUMGNA_02335</name>
</gene>
<reference evidence="1 2" key="2">
    <citation type="submission" date="2007-06" db="EMBL/GenBank/DDBJ databases">
        <title>Draft genome sequence of Ruminococcus gnavus (ATCC 29149).</title>
        <authorList>
            <person name="Sudarsanam P."/>
            <person name="Ley R."/>
            <person name="Guruge J."/>
            <person name="Turnbaugh P.J."/>
            <person name="Mahowald M."/>
            <person name="Liep D."/>
            <person name="Gordon J."/>
        </authorList>
    </citation>
    <scope>NUCLEOTIDE SEQUENCE [LARGE SCALE GENOMIC DNA]</scope>
    <source>
        <strain evidence="1 2">ATCC 29149</strain>
    </source>
</reference>
<dbReference type="eggNOG" id="ENOG5032SNR">
    <property type="taxonomic scope" value="Bacteria"/>
</dbReference>
<accession>A7B451</accession>
<organism evidence="1 2">
    <name type="scientific">Mediterraneibacter gnavus (strain ATCC 29149 / DSM 114966 / JCM 6515 / VPI C7-9)</name>
    <name type="common">Ruminococcus gnavus</name>
    <dbReference type="NCBI Taxonomy" id="411470"/>
    <lineage>
        <taxon>Bacteria</taxon>
        <taxon>Bacillati</taxon>
        <taxon>Bacillota</taxon>
        <taxon>Clostridia</taxon>
        <taxon>Lachnospirales</taxon>
        <taxon>Lachnospiraceae</taxon>
        <taxon>Mediterraneibacter</taxon>
    </lineage>
</organism>